<sequence length="111" mass="12621">MSSDSTIKSNVLSAFRLRGLDLKFDASQYLVELALTVPSASLVSWLDQLIDLLTKRQLSSSIVDKTLLSNVVQELRAQLSNDSRKEIDNDLFGNARTRSEVFWERYDLLLQ</sequence>
<dbReference type="Proteomes" id="UP000676336">
    <property type="component" value="Unassembled WGS sequence"/>
</dbReference>
<dbReference type="EMBL" id="CAJOBI010331054">
    <property type="protein sequence ID" value="CAF5198566.1"/>
    <property type="molecule type" value="Genomic_DNA"/>
</dbReference>
<gene>
    <name evidence="2" type="ORF">SMN809_LOCUS74832</name>
</gene>
<dbReference type="InterPro" id="IPR024639">
    <property type="entry name" value="DNA_pol_e_bsu_N"/>
</dbReference>
<proteinExistence type="predicted"/>
<feature type="non-terminal residue" evidence="2">
    <location>
        <position position="1"/>
    </location>
</feature>
<accession>A0A8S3IJK5</accession>
<name>A0A8S3IJK5_9BILA</name>
<protein>
    <recommendedName>
        <fullName evidence="1">DNA polymerase epsilon subunit B N-terminal domain-containing protein</fullName>
    </recommendedName>
</protein>
<feature type="domain" description="DNA polymerase epsilon subunit B N-terminal" evidence="1">
    <location>
        <begin position="6"/>
        <end position="75"/>
    </location>
</feature>
<dbReference type="Pfam" id="PF12213">
    <property type="entry name" value="Dpoe2NT"/>
    <property type="match status" value="1"/>
</dbReference>
<evidence type="ECO:0000313" key="3">
    <source>
        <dbReference type="Proteomes" id="UP000676336"/>
    </source>
</evidence>
<comment type="caution">
    <text evidence="2">The sequence shown here is derived from an EMBL/GenBank/DDBJ whole genome shotgun (WGS) entry which is preliminary data.</text>
</comment>
<organism evidence="2 3">
    <name type="scientific">Rotaria magnacalcarata</name>
    <dbReference type="NCBI Taxonomy" id="392030"/>
    <lineage>
        <taxon>Eukaryota</taxon>
        <taxon>Metazoa</taxon>
        <taxon>Spiralia</taxon>
        <taxon>Gnathifera</taxon>
        <taxon>Rotifera</taxon>
        <taxon>Eurotatoria</taxon>
        <taxon>Bdelloidea</taxon>
        <taxon>Philodinida</taxon>
        <taxon>Philodinidae</taxon>
        <taxon>Rotaria</taxon>
    </lineage>
</organism>
<evidence type="ECO:0000313" key="2">
    <source>
        <dbReference type="EMBL" id="CAF5198566.1"/>
    </source>
</evidence>
<dbReference type="Gene3D" id="1.10.8.60">
    <property type="match status" value="1"/>
</dbReference>
<reference evidence="2" key="1">
    <citation type="submission" date="2021-02" db="EMBL/GenBank/DDBJ databases">
        <authorList>
            <person name="Nowell W R."/>
        </authorList>
    </citation>
    <scope>NUCLEOTIDE SEQUENCE</scope>
</reference>
<evidence type="ECO:0000259" key="1">
    <source>
        <dbReference type="Pfam" id="PF12213"/>
    </source>
</evidence>
<dbReference type="AlphaFoldDB" id="A0A8S3IJK5"/>